<evidence type="ECO:0000313" key="1">
    <source>
        <dbReference type="EMBL" id="PON70131.1"/>
    </source>
</evidence>
<organism evidence="1 2">
    <name type="scientific">Parasponia andersonii</name>
    <name type="common">Sponia andersonii</name>
    <dbReference type="NCBI Taxonomy" id="3476"/>
    <lineage>
        <taxon>Eukaryota</taxon>
        <taxon>Viridiplantae</taxon>
        <taxon>Streptophyta</taxon>
        <taxon>Embryophyta</taxon>
        <taxon>Tracheophyta</taxon>
        <taxon>Spermatophyta</taxon>
        <taxon>Magnoliopsida</taxon>
        <taxon>eudicotyledons</taxon>
        <taxon>Gunneridae</taxon>
        <taxon>Pentapetalae</taxon>
        <taxon>rosids</taxon>
        <taxon>fabids</taxon>
        <taxon>Rosales</taxon>
        <taxon>Cannabaceae</taxon>
        <taxon>Parasponia</taxon>
    </lineage>
</organism>
<reference evidence="2" key="1">
    <citation type="submission" date="2016-06" db="EMBL/GenBank/DDBJ databases">
        <title>Parallel loss of symbiosis genes in relatives of nitrogen-fixing non-legume Parasponia.</title>
        <authorList>
            <person name="Van Velzen R."/>
            <person name="Holmer R."/>
            <person name="Bu F."/>
            <person name="Rutten L."/>
            <person name="Van Zeijl A."/>
            <person name="Liu W."/>
            <person name="Santuari L."/>
            <person name="Cao Q."/>
            <person name="Sharma T."/>
            <person name="Shen D."/>
            <person name="Roswanjaya Y."/>
            <person name="Wardhani T."/>
            <person name="Kalhor M.S."/>
            <person name="Jansen J."/>
            <person name="Van den Hoogen J."/>
            <person name="Gungor B."/>
            <person name="Hartog M."/>
            <person name="Hontelez J."/>
            <person name="Verver J."/>
            <person name="Yang W.-C."/>
            <person name="Schijlen E."/>
            <person name="Repin R."/>
            <person name="Schilthuizen M."/>
            <person name="Schranz E."/>
            <person name="Heidstra R."/>
            <person name="Miyata K."/>
            <person name="Fedorova E."/>
            <person name="Kohlen W."/>
            <person name="Bisseling T."/>
            <person name="Smit S."/>
            <person name="Geurts R."/>
        </authorList>
    </citation>
    <scope>NUCLEOTIDE SEQUENCE [LARGE SCALE GENOMIC DNA]</scope>
    <source>
        <strain evidence="2">cv. WU1-14</strain>
    </source>
</reference>
<feature type="non-terminal residue" evidence="1">
    <location>
        <position position="59"/>
    </location>
</feature>
<evidence type="ECO:0000313" key="2">
    <source>
        <dbReference type="Proteomes" id="UP000237105"/>
    </source>
</evidence>
<protein>
    <submittedName>
        <fullName evidence="1">Uncharacterized protein</fullName>
    </submittedName>
</protein>
<accession>A0A2P5DA08</accession>
<keyword evidence="2" id="KW-1185">Reference proteome</keyword>
<gene>
    <name evidence="1" type="ORF">PanWU01x14_083060</name>
</gene>
<sequence>MDTGIFAGDEKFERLLSSSPSMAAAPTAGDRLVVARGRLTSDLLGQTELRRRRGFLWPR</sequence>
<comment type="caution">
    <text evidence="1">The sequence shown here is derived from an EMBL/GenBank/DDBJ whole genome shotgun (WGS) entry which is preliminary data.</text>
</comment>
<dbReference type="AlphaFoldDB" id="A0A2P5DA08"/>
<proteinExistence type="predicted"/>
<dbReference type="EMBL" id="JXTB01000052">
    <property type="protein sequence ID" value="PON70131.1"/>
    <property type="molecule type" value="Genomic_DNA"/>
</dbReference>
<dbReference type="Proteomes" id="UP000237105">
    <property type="component" value="Unassembled WGS sequence"/>
</dbReference>
<name>A0A2P5DA08_PARAD</name>